<protein>
    <recommendedName>
        <fullName evidence="12">Trk system potassium uptake protein</fullName>
    </recommendedName>
</protein>
<keyword evidence="13" id="KW-0479">Metal-binding</keyword>
<dbReference type="PIRSF" id="PIRSF006247">
    <property type="entry name" value="TrkH"/>
    <property type="match status" value="1"/>
</dbReference>
<keyword evidence="7 14" id="KW-0812">Transmembrane</keyword>
<keyword evidence="6 12" id="KW-0633">Potassium transport</keyword>
<feature type="transmembrane region" description="Helical" evidence="14">
    <location>
        <begin position="455"/>
        <end position="479"/>
    </location>
</feature>
<evidence type="ECO:0000256" key="7">
    <source>
        <dbReference type="ARBA" id="ARBA00022692"/>
    </source>
</evidence>
<dbReference type="Proteomes" id="UP000033684">
    <property type="component" value="Unassembled WGS sequence"/>
</dbReference>
<comment type="function">
    <text evidence="12">Low-affinity potassium transport system. Interacts with Trk system potassium uptake protein TrkA.</text>
</comment>
<comment type="similarity">
    <text evidence="2 12">Belongs to the TrkH potassium transport family.</text>
</comment>
<evidence type="ECO:0000256" key="4">
    <source>
        <dbReference type="ARBA" id="ARBA00022475"/>
    </source>
</evidence>
<feature type="transmembrane region" description="Helical" evidence="14">
    <location>
        <begin position="105"/>
        <end position="124"/>
    </location>
</feature>
<evidence type="ECO:0000256" key="12">
    <source>
        <dbReference type="PIRNR" id="PIRNR006247"/>
    </source>
</evidence>
<dbReference type="AlphaFoldDB" id="A0A0F3ILS1"/>
<keyword evidence="4 12" id="KW-1003">Cell membrane</keyword>
<dbReference type="EMBL" id="LAJX01000105">
    <property type="protein sequence ID" value="KJV06509.1"/>
    <property type="molecule type" value="Genomic_DNA"/>
</dbReference>
<feature type="transmembrane region" description="Helical" evidence="14">
    <location>
        <begin position="71"/>
        <end position="93"/>
    </location>
</feature>
<feature type="transmembrane region" description="Helical" evidence="14">
    <location>
        <begin position="39"/>
        <end position="59"/>
    </location>
</feature>
<feature type="binding site" evidence="13">
    <location>
        <position position="435"/>
    </location>
    <ligand>
        <name>K(+)</name>
        <dbReference type="ChEBI" id="CHEBI:29103"/>
    </ligand>
</feature>
<evidence type="ECO:0000256" key="6">
    <source>
        <dbReference type="ARBA" id="ARBA00022538"/>
    </source>
</evidence>
<dbReference type="PANTHER" id="PTHR32024:SF2">
    <property type="entry name" value="TRK SYSTEM POTASSIUM UPTAKE PROTEIN TRKG-RELATED"/>
    <property type="match status" value="1"/>
</dbReference>
<evidence type="ECO:0000256" key="2">
    <source>
        <dbReference type="ARBA" id="ARBA00009137"/>
    </source>
</evidence>
<dbReference type="InterPro" id="IPR004772">
    <property type="entry name" value="TrkH"/>
</dbReference>
<evidence type="ECO:0000313" key="16">
    <source>
        <dbReference type="Proteomes" id="UP000033684"/>
    </source>
</evidence>
<keyword evidence="8 12" id="KW-0630">Potassium</keyword>
<dbReference type="RefSeq" id="WP_045779233.1">
    <property type="nucleotide sequence ID" value="NZ_LAJX01000105.1"/>
</dbReference>
<dbReference type="PANTHER" id="PTHR32024">
    <property type="entry name" value="TRK SYSTEM POTASSIUM UPTAKE PROTEIN TRKG-RELATED"/>
    <property type="match status" value="1"/>
</dbReference>
<sequence length="485" mass="52898">MNVIATIIHILGVVTMGSSGLMATCLLTSLIAQDGAQTAFLLATALTLLVGAIMFFPTISTPKIVSRQAGFLLVSITWSLLPVFCTLPLLFYMPKLSFLDAYFEVVSGLTTTGATILSGLDHLPMSINLWRHELNWIAGMGIIIFAVAILPILGVGGMQLYIAETPGSVKESELPPRIAQTAKALWLVYAGISVLCIIALKLAGMSWFDAICHAFAAMSLGGFSTHDNSVGYFNSVPIEVVLTIFQLVAAINFATHFIAIKKRSYRPYVEDMEARAFLALVLTSCLMTAAVLYRDGTYDNYFTALRHATFNLVTIATDCGFASQDFNQWPIFVPMWMLFLSCLSASSGSTGGGIRMIRTIILMKQARLELFKFIHPNSVRPLRIGDAIINNKIVTSVTGFIFLYFISIVILVFLLLFSGLDFVSALSAIIACFNNAGPGLNQVGPATNYASLSDFQTIVCTFAMLLGRVQIFSIVILFVPEFWKK</sequence>
<dbReference type="InterPro" id="IPR003445">
    <property type="entry name" value="Cat_transpt"/>
</dbReference>
<feature type="transmembrane region" description="Helical" evidence="14">
    <location>
        <begin position="335"/>
        <end position="357"/>
    </location>
</feature>
<feature type="binding site" evidence="13">
    <location>
        <position position="221"/>
    </location>
    <ligand>
        <name>K(+)</name>
        <dbReference type="ChEBI" id="CHEBI:29103"/>
    </ligand>
</feature>
<comment type="subcellular location">
    <subcellularLocation>
        <location evidence="1 12">Cell inner membrane</location>
        <topology evidence="1 12">Multi-pass membrane protein</topology>
    </subcellularLocation>
</comment>
<reference evidence="15 16" key="2">
    <citation type="journal article" date="2016" name="Microb. Ecol.">
        <title>Genome Characteristics of a Novel Type I Methanotroph (Sn10-6) Isolated from a Flooded Indian Rice Field.</title>
        <authorList>
            <person name="Rahalkar M.C."/>
            <person name="Pandit P.S."/>
            <person name="Dhakephalkar P.K."/>
            <person name="Pore S."/>
            <person name="Arora P."/>
            <person name="Kapse N."/>
        </authorList>
    </citation>
    <scope>NUCLEOTIDE SEQUENCE [LARGE SCALE GENOMIC DNA]</scope>
    <source>
        <strain evidence="15 16">Sn10-6</strain>
    </source>
</reference>
<proteinExistence type="inferred from homology"/>
<evidence type="ECO:0000256" key="10">
    <source>
        <dbReference type="ARBA" id="ARBA00023065"/>
    </source>
</evidence>
<evidence type="ECO:0000313" key="15">
    <source>
        <dbReference type="EMBL" id="KJV06509.1"/>
    </source>
</evidence>
<feature type="transmembrane region" description="Helical" evidence="14">
    <location>
        <begin position="182"/>
        <end position="200"/>
    </location>
</feature>
<evidence type="ECO:0000256" key="14">
    <source>
        <dbReference type="SAM" id="Phobius"/>
    </source>
</evidence>
<feature type="transmembrane region" description="Helical" evidence="14">
    <location>
        <begin position="238"/>
        <end position="260"/>
    </location>
</feature>
<feature type="transmembrane region" description="Helical" evidence="14">
    <location>
        <begin position="272"/>
        <end position="293"/>
    </location>
</feature>
<organism evidence="15 16">
    <name type="scientific">Methylocucumis oryzae</name>
    <dbReference type="NCBI Taxonomy" id="1632867"/>
    <lineage>
        <taxon>Bacteria</taxon>
        <taxon>Pseudomonadati</taxon>
        <taxon>Pseudomonadota</taxon>
        <taxon>Gammaproteobacteria</taxon>
        <taxon>Methylococcales</taxon>
        <taxon>Methylococcaceae</taxon>
        <taxon>Methylocucumis</taxon>
    </lineage>
</organism>
<keyword evidence="10 12" id="KW-0406">Ion transport</keyword>
<accession>A0A0F3ILS1</accession>
<feature type="binding site" evidence="13">
    <location>
        <position position="111"/>
    </location>
    <ligand>
        <name>K(+)</name>
        <dbReference type="ChEBI" id="CHEBI:29103"/>
    </ligand>
</feature>
<dbReference type="PATRIC" id="fig|1632867.3.peg.207"/>
<keyword evidence="3 12" id="KW-0813">Transport</keyword>
<feature type="binding site" evidence="13">
    <location>
        <position position="220"/>
    </location>
    <ligand>
        <name>K(+)</name>
        <dbReference type="ChEBI" id="CHEBI:29103"/>
    </ligand>
</feature>
<feature type="binding site" evidence="13">
    <location>
        <position position="112"/>
    </location>
    <ligand>
        <name>K(+)</name>
        <dbReference type="ChEBI" id="CHEBI:29103"/>
    </ligand>
</feature>
<keyword evidence="16" id="KW-1185">Reference proteome</keyword>
<dbReference type="GO" id="GO:0005886">
    <property type="term" value="C:plasma membrane"/>
    <property type="evidence" value="ECO:0007669"/>
    <property type="project" value="UniProtKB-SubCell"/>
</dbReference>
<dbReference type="Pfam" id="PF02386">
    <property type="entry name" value="TrkH"/>
    <property type="match status" value="1"/>
</dbReference>
<keyword evidence="11 12" id="KW-0472">Membrane</keyword>
<feature type="transmembrane region" description="Helical" evidence="14">
    <location>
        <begin position="393"/>
        <end position="417"/>
    </location>
</feature>
<reference evidence="16" key="1">
    <citation type="submission" date="2015-03" db="EMBL/GenBank/DDBJ databases">
        <title>Draft genome sequence of a novel methanotroph (Sn10-6) isolated from flooded ricefield rhizosphere in India.</title>
        <authorList>
            <person name="Pandit P.S."/>
            <person name="Pore S.D."/>
            <person name="Arora P."/>
            <person name="Kapse N.G."/>
            <person name="Dhakephalkar P.K."/>
            <person name="Rahalkar M.C."/>
        </authorList>
    </citation>
    <scope>NUCLEOTIDE SEQUENCE [LARGE SCALE GENOMIC DNA]</scope>
    <source>
        <strain evidence="16">Sn10-6</strain>
    </source>
</reference>
<evidence type="ECO:0000256" key="9">
    <source>
        <dbReference type="ARBA" id="ARBA00022989"/>
    </source>
</evidence>
<evidence type="ECO:0000256" key="5">
    <source>
        <dbReference type="ARBA" id="ARBA00022519"/>
    </source>
</evidence>
<gene>
    <name evidence="15" type="ORF">VZ94_10750</name>
</gene>
<keyword evidence="9 14" id="KW-1133">Transmembrane helix</keyword>
<comment type="caution">
    <text evidence="15">The sequence shown here is derived from an EMBL/GenBank/DDBJ whole genome shotgun (WGS) entry which is preliminary data.</text>
</comment>
<evidence type="ECO:0000256" key="1">
    <source>
        <dbReference type="ARBA" id="ARBA00004429"/>
    </source>
</evidence>
<dbReference type="OrthoDB" id="9810952at2"/>
<name>A0A0F3ILS1_9GAMM</name>
<dbReference type="GO" id="GO:0046872">
    <property type="term" value="F:metal ion binding"/>
    <property type="evidence" value="ECO:0007669"/>
    <property type="project" value="UniProtKB-KW"/>
</dbReference>
<evidence type="ECO:0000256" key="13">
    <source>
        <dbReference type="PIRSR" id="PIRSR006247-1"/>
    </source>
</evidence>
<evidence type="ECO:0000256" key="11">
    <source>
        <dbReference type="ARBA" id="ARBA00023136"/>
    </source>
</evidence>
<dbReference type="GO" id="GO:0015379">
    <property type="term" value="F:potassium:chloride symporter activity"/>
    <property type="evidence" value="ECO:0007669"/>
    <property type="project" value="InterPro"/>
</dbReference>
<keyword evidence="5 12" id="KW-0997">Cell inner membrane</keyword>
<evidence type="ECO:0000256" key="8">
    <source>
        <dbReference type="ARBA" id="ARBA00022958"/>
    </source>
</evidence>
<feature type="transmembrane region" description="Helical" evidence="14">
    <location>
        <begin position="136"/>
        <end position="162"/>
    </location>
</feature>
<evidence type="ECO:0000256" key="3">
    <source>
        <dbReference type="ARBA" id="ARBA00022448"/>
    </source>
</evidence>